<organism evidence="1 2">
    <name type="scientific">Phaseolus coccineus</name>
    <name type="common">Scarlet runner bean</name>
    <name type="synonym">Phaseolus multiflorus</name>
    <dbReference type="NCBI Taxonomy" id="3886"/>
    <lineage>
        <taxon>Eukaryota</taxon>
        <taxon>Viridiplantae</taxon>
        <taxon>Streptophyta</taxon>
        <taxon>Embryophyta</taxon>
        <taxon>Tracheophyta</taxon>
        <taxon>Spermatophyta</taxon>
        <taxon>Magnoliopsida</taxon>
        <taxon>eudicotyledons</taxon>
        <taxon>Gunneridae</taxon>
        <taxon>Pentapetalae</taxon>
        <taxon>rosids</taxon>
        <taxon>fabids</taxon>
        <taxon>Fabales</taxon>
        <taxon>Fabaceae</taxon>
        <taxon>Papilionoideae</taxon>
        <taxon>50 kb inversion clade</taxon>
        <taxon>NPAAA clade</taxon>
        <taxon>indigoferoid/millettioid clade</taxon>
        <taxon>Phaseoleae</taxon>
        <taxon>Phaseolus</taxon>
    </lineage>
</organism>
<dbReference type="Proteomes" id="UP001374584">
    <property type="component" value="Unassembled WGS sequence"/>
</dbReference>
<sequence>MFGGYFHHERGLNSLAINGTTQELYCSRVILGVVEDRQNESQKGRAQLGPRAGCPTRFSVTLQKSKLGKNSSLVFRCLVACVSKSKDTGACLSICWLDDG</sequence>
<evidence type="ECO:0000313" key="1">
    <source>
        <dbReference type="EMBL" id="KAK7376934.1"/>
    </source>
</evidence>
<dbReference type="AlphaFoldDB" id="A0AAN9NPB6"/>
<dbReference type="EMBL" id="JAYMYR010000002">
    <property type="protein sequence ID" value="KAK7376934.1"/>
    <property type="molecule type" value="Genomic_DNA"/>
</dbReference>
<reference evidence="1 2" key="1">
    <citation type="submission" date="2024-01" db="EMBL/GenBank/DDBJ databases">
        <title>The genomes of 5 underutilized Papilionoideae crops provide insights into root nodulation and disease resistanc.</title>
        <authorList>
            <person name="Jiang F."/>
        </authorList>
    </citation>
    <scope>NUCLEOTIDE SEQUENCE [LARGE SCALE GENOMIC DNA]</scope>
    <source>
        <strain evidence="1">JINMINGXINNONG_FW02</strain>
        <tissue evidence="1">Leaves</tissue>
    </source>
</reference>
<name>A0AAN9NPB6_PHACN</name>
<protein>
    <submittedName>
        <fullName evidence="1">Uncharacterized protein</fullName>
    </submittedName>
</protein>
<evidence type="ECO:0000313" key="2">
    <source>
        <dbReference type="Proteomes" id="UP001374584"/>
    </source>
</evidence>
<accession>A0AAN9NPB6</accession>
<proteinExistence type="predicted"/>
<keyword evidence="2" id="KW-1185">Reference proteome</keyword>
<comment type="caution">
    <text evidence="1">The sequence shown here is derived from an EMBL/GenBank/DDBJ whole genome shotgun (WGS) entry which is preliminary data.</text>
</comment>
<gene>
    <name evidence="1" type="ORF">VNO80_02354</name>
</gene>